<reference evidence="2" key="1">
    <citation type="journal article" date="2023" name="Front. Plant Sci.">
        <title>Chromosomal-level genome assembly of Melastoma candidum provides insights into trichome evolution.</title>
        <authorList>
            <person name="Zhong Y."/>
            <person name="Wu W."/>
            <person name="Sun C."/>
            <person name="Zou P."/>
            <person name="Liu Y."/>
            <person name="Dai S."/>
            <person name="Zhou R."/>
        </authorList>
    </citation>
    <scope>NUCLEOTIDE SEQUENCE [LARGE SCALE GENOMIC DNA]</scope>
</reference>
<keyword evidence="2" id="KW-1185">Reference proteome</keyword>
<accession>A0ACB9MQ01</accession>
<proteinExistence type="predicted"/>
<comment type="caution">
    <text evidence="1">The sequence shown here is derived from an EMBL/GenBank/DDBJ whole genome shotgun (WGS) entry which is preliminary data.</text>
</comment>
<evidence type="ECO:0000313" key="2">
    <source>
        <dbReference type="Proteomes" id="UP001057402"/>
    </source>
</evidence>
<gene>
    <name evidence="1" type="ORF">MLD38_031601</name>
</gene>
<dbReference type="Proteomes" id="UP001057402">
    <property type="component" value="Chromosome 9"/>
</dbReference>
<organism evidence="1 2">
    <name type="scientific">Melastoma candidum</name>
    <dbReference type="NCBI Taxonomy" id="119954"/>
    <lineage>
        <taxon>Eukaryota</taxon>
        <taxon>Viridiplantae</taxon>
        <taxon>Streptophyta</taxon>
        <taxon>Embryophyta</taxon>
        <taxon>Tracheophyta</taxon>
        <taxon>Spermatophyta</taxon>
        <taxon>Magnoliopsida</taxon>
        <taxon>eudicotyledons</taxon>
        <taxon>Gunneridae</taxon>
        <taxon>Pentapetalae</taxon>
        <taxon>rosids</taxon>
        <taxon>malvids</taxon>
        <taxon>Myrtales</taxon>
        <taxon>Melastomataceae</taxon>
        <taxon>Melastomatoideae</taxon>
        <taxon>Melastomateae</taxon>
        <taxon>Melastoma</taxon>
    </lineage>
</organism>
<evidence type="ECO:0000313" key="1">
    <source>
        <dbReference type="EMBL" id="KAI4326272.1"/>
    </source>
</evidence>
<name>A0ACB9MQ01_9MYRT</name>
<dbReference type="EMBL" id="CM042888">
    <property type="protein sequence ID" value="KAI4326272.1"/>
    <property type="molecule type" value="Genomic_DNA"/>
</dbReference>
<protein>
    <submittedName>
        <fullName evidence="1">Uncharacterized protein</fullName>
    </submittedName>
</protein>
<sequence>MEMGHVPHLLHLFPSRGTMSTTSREEKSAGEKISLRFPPFRRLGRELTDFCCRHGKDSQKAPGREAPSKIGKRRGEEKNPQLKGLEAAFLQSKQKGLGAQMNQNSGTVVFTGMSTFTIVI</sequence>